<comment type="caution">
    <text evidence="3">The sequence shown here is derived from an EMBL/GenBank/DDBJ whole genome shotgun (WGS) entry which is preliminary data.</text>
</comment>
<feature type="transmembrane region" description="Helical" evidence="2">
    <location>
        <begin position="1494"/>
        <end position="1513"/>
    </location>
</feature>
<feature type="region of interest" description="Disordered" evidence="1">
    <location>
        <begin position="692"/>
        <end position="763"/>
    </location>
</feature>
<accession>A0AAE0LD59</accession>
<feature type="region of interest" description="Disordered" evidence="1">
    <location>
        <begin position="451"/>
        <end position="473"/>
    </location>
</feature>
<keyword evidence="2" id="KW-1133">Transmembrane helix</keyword>
<feature type="region of interest" description="Disordered" evidence="1">
    <location>
        <begin position="214"/>
        <end position="233"/>
    </location>
</feature>
<evidence type="ECO:0000256" key="2">
    <source>
        <dbReference type="SAM" id="Phobius"/>
    </source>
</evidence>
<protein>
    <submittedName>
        <fullName evidence="3">Uncharacterized protein</fullName>
    </submittedName>
</protein>
<evidence type="ECO:0000313" key="4">
    <source>
        <dbReference type="Proteomes" id="UP001190700"/>
    </source>
</evidence>
<feature type="compositionally biased region" description="Polar residues" evidence="1">
    <location>
        <begin position="727"/>
        <end position="739"/>
    </location>
</feature>
<feature type="transmembrane region" description="Helical" evidence="2">
    <location>
        <begin position="1533"/>
        <end position="1558"/>
    </location>
</feature>
<feature type="compositionally biased region" description="Polar residues" evidence="1">
    <location>
        <begin position="575"/>
        <end position="584"/>
    </location>
</feature>
<name>A0AAE0LD59_9CHLO</name>
<feature type="non-terminal residue" evidence="3">
    <location>
        <position position="1"/>
    </location>
</feature>
<feature type="region of interest" description="Disordered" evidence="1">
    <location>
        <begin position="566"/>
        <end position="593"/>
    </location>
</feature>
<feature type="compositionally biased region" description="Polar residues" evidence="1">
    <location>
        <begin position="416"/>
        <end position="432"/>
    </location>
</feature>
<keyword evidence="4" id="KW-1185">Reference proteome</keyword>
<sequence>DVDTEGKLRKFIVRSSLSQENSTSALQQAVCPLQDPYNGLGCHWDWTKQAFVGDSCVVSPVQCLCTHLTDFKPVAREDVGDVGPPKMQTASVSDMTSVGADDLMKSVVLLAAVFSVIGTAVSLAILSVNAHHRERSQILASLVKPMGTGVHSFMEVRTAWTWSLFGEDRGEGVTRQSDRVKHQRRLERKAALDNTGMLDVGDGETAAERQQRAKERQAAAAASGREAEQAAKGVIPGLESRAVTAAPLPDGPVMYDDVPSIMGTPETTWKSNGPQMLSGEFGPKGHLMTPLRAAGKKSERTAAGRLTAASRVSQIGQRINAAVTKLQQVNANQGDDHMAVDGETGFELVVASPTGQAVAEAAGSSREVATGRSAGTLRQMHHQLQGGFVAGEEASPEDGGTVGTVLSWLRRGGIAASQSRQAGGSTPTTTHSAAGEGEGAHRLAARAVLEGFGGESDDGRTHKEDTEVVGEEEADALTELQTTGKLIMMDEELVLGSHTPRSPLAPRRSQGGSRGTRRRERSSRSANTPSSADVRSKRIRTASAALLEGEISGPSGSQIVAVGSTSLVAGDETPNARSSRPGTESSKRVMGPSPLQKWRAAVRSVMGLGTAFAYSAHLDQQIYERYLSEQAKRIAYASAAPPPAAVPATAELRSANHGEQQWDEFVVPGTDAEDDEMEQLDTRLEELRRANEDAAAAAGDKERSDGGKSRTGAQSSQGGKRPGSQGDGTQEGESNSVKDSISAKVRRARGTSGGEPAEEGGAQTWMSAEERAAAEAAARAQLEDRKKNLELGLKSGEKAMASLLPFARGAMKKELWRRNKHLEEVASMEVEDMMAVREERKRRSRVSPKLKRRVAMKLLAYARLTHVLKSSQDLHWSEWLCKTLSLSLPMLRTTLPMEGLRELAVGKGTAAQQEQRWDSLLHAAEPGAKPAAGAKKLKKRDQLALLKAARADGSAEVELPVERMLGTALVLAFMDMRGIVHSSQAQEKTRCAAELPWELSLRPLEFYVEAFKALLHLGNKPDWFERHQLWHLLLLQQPDGSFACSEGLATVLAAGNTAGMWEDDPTPDMTVKEIQRSLPKALDAILPTDVAERVWATLLARAGYLRQPFAWVANPDASAKKQTYLDSYIDLYLQQQTQKFSSLEAELPELKLAAKSAVNQWEAAKLEAMAKLKLRVERDSTVADGNMSLRELQQKSATRLYQNTYLLFASHPWVQIRYLPCTAAISRAQHVLVAANSMLLMLFVTLMFYYSKGSICCVEYKEYLNCEAATVDSLCWEMNSCAQLYSARDSGELQPYYLEYRPAYREYFKVPIDPQGYECTAFPQETLMGRVWSTLITLMIIMPISMLFMALFALGGHSAPPAHWRPSRPGKDGAETRNSTWLQVTLYMLLTVMLDMHRLGQALAHLVFMHMYLLRGVTPYLKRYAMKVKLMARQWIHTVWFMRETMLRHRSPESVLQELEMKVEIQEQADRDRASASGQFLTARQESDSLCVQFAYMLLTILWAMTVWVLLTYGMLIRDMLGSDAENNVIKGWAIALVVDNLMVHVIKSVGISLLVNFASAKMKTMGMGTKAVYRWYEGYITQYLQPTFADSDLNNADPLVAETVMFGMPIV</sequence>
<feature type="transmembrane region" description="Helical" evidence="2">
    <location>
        <begin position="1402"/>
        <end position="1421"/>
    </location>
</feature>
<gene>
    <name evidence="3" type="ORF">CYMTET_11740</name>
</gene>
<feature type="region of interest" description="Disordered" evidence="1">
    <location>
        <begin position="496"/>
        <end position="537"/>
    </location>
</feature>
<keyword evidence="2" id="KW-0472">Membrane</keyword>
<proteinExistence type="predicted"/>
<feature type="region of interest" description="Disordered" evidence="1">
    <location>
        <begin position="415"/>
        <end position="439"/>
    </location>
</feature>
<feature type="compositionally biased region" description="Basic and acidic residues" evidence="1">
    <location>
        <begin position="457"/>
        <end position="466"/>
    </location>
</feature>
<evidence type="ECO:0000256" key="1">
    <source>
        <dbReference type="SAM" id="MobiDB-lite"/>
    </source>
</evidence>
<feature type="transmembrane region" description="Helical" evidence="2">
    <location>
        <begin position="107"/>
        <end position="128"/>
    </location>
</feature>
<organism evidence="3 4">
    <name type="scientific">Cymbomonas tetramitiformis</name>
    <dbReference type="NCBI Taxonomy" id="36881"/>
    <lineage>
        <taxon>Eukaryota</taxon>
        <taxon>Viridiplantae</taxon>
        <taxon>Chlorophyta</taxon>
        <taxon>Pyramimonadophyceae</taxon>
        <taxon>Pyramimonadales</taxon>
        <taxon>Pyramimonadaceae</taxon>
        <taxon>Cymbomonas</taxon>
    </lineage>
</organism>
<reference evidence="3 4" key="1">
    <citation type="journal article" date="2015" name="Genome Biol. Evol.">
        <title>Comparative Genomics of a Bacterivorous Green Alga Reveals Evolutionary Causalities and Consequences of Phago-Mixotrophic Mode of Nutrition.</title>
        <authorList>
            <person name="Burns J.A."/>
            <person name="Paasch A."/>
            <person name="Narechania A."/>
            <person name="Kim E."/>
        </authorList>
    </citation>
    <scope>NUCLEOTIDE SEQUENCE [LARGE SCALE GENOMIC DNA]</scope>
    <source>
        <strain evidence="3 4">PLY_AMNH</strain>
    </source>
</reference>
<feature type="compositionally biased region" description="Basic and acidic residues" evidence="1">
    <location>
        <begin position="699"/>
        <end position="708"/>
    </location>
</feature>
<dbReference type="EMBL" id="LGRX02004400">
    <property type="protein sequence ID" value="KAK3280414.1"/>
    <property type="molecule type" value="Genomic_DNA"/>
</dbReference>
<keyword evidence="2" id="KW-0812">Transmembrane</keyword>
<feature type="transmembrane region" description="Helical" evidence="2">
    <location>
        <begin position="1231"/>
        <end position="1251"/>
    </location>
</feature>
<evidence type="ECO:0000313" key="3">
    <source>
        <dbReference type="EMBL" id="KAK3280414.1"/>
    </source>
</evidence>
<dbReference type="Proteomes" id="UP001190700">
    <property type="component" value="Unassembled WGS sequence"/>
</dbReference>
<feature type="transmembrane region" description="Helical" evidence="2">
    <location>
        <begin position="1331"/>
        <end position="1354"/>
    </location>
</feature>